<evidence type="ECO:0000256" key="5">
    <source>
        <dbReference type="ARBA" id="ARBA00010726"/>
    </source>
</evidence>
<dbReference type="InterPro" id="IPR036412">
    <property type="entry name" value="HAD-like_sf"/>
</dbReference>
<protein>
    <recommendedName>
        <fullName evidence="7">N-acylneuraminate cytidylyltransferase</fullName>
        <ecNumber evidence="7">2.7.7.43</ecNumber>
    </recommendedName>
</protein>
<evidence type="ECO:0000256" key="7">
    <source>
        <dbReference type="ARBA" id="ARBA00012491"/>
    </source>
</evidence>
<comment type="cofactor">
    <cofactor evidence="2">
        <name>Mg(2+)</name>
        <dbReference type="ChEBI" id="CHEBI:18420"/>
    </cofactor>
</comment>
<dbReference type="InterPro" id="IPR023214">
    <property type="entry name" value="HAD_sf"/>
</dbReference>
<dbReference type="Gene3D" id="3.40.50.1000">
    <property type="entry name" value="HAD superfamily/HAD-like"/>
    <property type="match status" value="1"/>
</dbReference>
<evidence type="ECO:0000256" key="4">
    <source>
        <dbReference type="ARBA" id="ARBA00005893"/>
    </source>
</evidence>
<comment type="similarity">
    <text evidence="5">Belongs to the CMP-NeuNAc synthase family.</text>
</comment>
<dbReference type="InterPro" id="IPR029044">
    <property type="entry name" value="Nucleotide-diphossugar_trans"/>
</dbReference>
<dbReference type="SFLD" id="SFLDG01138">
    <property type="entry name" value="C1.6.2:_Deoxy-d-mannose-octulo"/>
    <property type="match status" value="1"/>
</dbReference>
<dbReference type="SUPFAM" id="SSF53448">
    <property type="entry name" value="Nucleotide-diphospho-sugar transferases"/>
    <property type="match status" value="1"/>
</dbReference>
<evidence type="ECO:0000256" key="9">
    <source>
        <dbReference type="ARBA" id="ARBA00022801"/>
    </source>
</evidence>
<comment type="similarity">
    <text evidence="4">Belongs to the KdsC family.</text>
</comment>
<evidence type="ECO:0000313" key="12">
    <source>
        <dbReference type="Proteomes" id="UP001501682"/>
    </source>
</evidence>
<dbReference type="SUPFAM" id="SSF56784">
    <property type="entry name" value="HAD-like"/>
    <property type="match status" value="1"/>
</dbReference>
<evidence type="ECO:0000256" key="10">
    <source>
        <dbReference type="ARBA" id="ARBA00022842"/>
    </source>
</evidence>
<dbReference type="RefSeq" id="WP_344714944.1">
    <property type="nucleotide sequence ID" value="NZ_BAABCB010000020.1"/>
</dbReference>
<dbReference type="SFLD" id="SFLDS00003">
    <property type="entry name" value="Haloacid_Dehalogenase"/>
    <property type="match status" value="1"/>
</dbReference>
<dbReference type="SFLD" id="SFLDG01136">
    <property type="entry name" value="C1.6:_Phosphoserine_Phosphatas"/>
    <property type="match status" value="1"/>
</dbReference>
<dbReference type="Pfam" id="PF02348">
    <property type="entry name" value="CTP_transf_3"/>
    <property type="match status" value="1"/>
</dbReference>
<dbReference type="CDD" id="cd02513">
    <property type="entry name" value="CMP-NeuAc_Synthase"/>
    <property type="match status" value="1"/>
</dbReference>
<evidence type="ECO:0000256" key="8">
    <source>
        <dbReference type="ARBA" id="ARBA00022723"/>
    </source>
</evidence>
<sequence>MKAIGFIPIRKGSKGILNKNKKKMVGRPLFCWVLKEAIFSKLDEVYVFTDDTSVVSFIEKEYHWTDKVHVILRGSKNADDSASTESAMIEFSKLIDYKFDILCLLQATSPLTVSKDINNCIDKIENELYDAALTVVNSHRFIWNSHGEPINYNLFKRPRRQDFEGLLIENGAVYCTTKKAFIESNNRISGNIGTVEMSEESLTEIDSLKDWVIVEQLLIQRLKEKRAPKPITHFVLDVDGVFTKGTISYTAEGEHTKTFDMRDGMGLEILRQESVKVMVMTSENSPLVAARMKKLNIEDVFLGVKDKYAFLADLREKRNLNLEEIAYIGDDVNDLANLCSVGWSFVPGNGTEHVKPFADVLLKSNSGEGAIREACEWISNYNKRF</sequence>
<dbReference type="GO" id="GO:0016787">
    <property type="term" value="F:hydrolase activity"/>
    <property type="evidence" value="ECO:0007669"/>
    <property type="project" value="UniProtKB-KW"/>
</dbReference>
<proteinExistence type="inferred from homology"/>
<evidence type="ECO:0000256" key="1">
    <source>
        <dbReference type="ARBA" id="ARBA00001862"/>
    </source>
</evidence>
<keyword evidence="12" id="KW-1185">Reference proteome</keyword>
<keyword evidence="8" id="KW-0479">Metal-binding</keyword>
<name>A0ABP8CXQ1_9FLAO</name>
<evidence type="ECO:0000256" key="2">
    <source>
        <dbReference type="ARBA" id="ARBA00001946"/>
    </source>
</evidence>
<dbReference type="InterPro" id="IPR003329">
    <property type="entry name" value="Cytidylyl_trans"/>
</dbReference>
<reference evidence="12" key="1">
    <citation type="journal article" date="2019" name="Int. J. Syst. Evol. Microbiol.">
        <title>The Global Catalogue of Microorganisms (GCM) 10K type strain sequencing project: providing services to taxonomists for standard genome sequencing and annotation.</title>
        <authorList>
            <consortium name="The Broad Institute Genomics Platform"/>
            <consortium name="The Broad Institute Genome Sequencing Center for Infectious Disease"/>
            <person name="Wu L."/>
            <person name="Ma J."/>
        </authorList>
    </citation>
    <scope>NUCLEOTIDE SEQUENCE [LARGE SCALE GENOMIC DNA]</scope>
    <source>
        <strain evidence="12">JCM 17633</strain>
    </source>
</reference>
<keyword evidence="9 11" id="KW-0378">Hydrolase</keyword>
<dbReference type="InterPro" id="IPR010023">
    <property type="entry name" value="KdsC_fam"/>
</dbReference>
<organism evidence="11 12">
    <name type="scientific">Winogradskyella damuponensis</name>
    <dbReference type="NCBI Taxonomy" id="943939"/>
    <lineage>
        <taxon>Bacteria</taxon>
        <taxon>Pseudomonadati</taxon>
        <taxon>Bacteroidota</taxon>
        <taxon>Flavobacteriia</taxon>
        <taxon>Flavobacteriales</taxon>
        <taxon>Flavobacteriaceae</taxon>
        <taxon>Winogradskyella</taxon>
    </lineage>
</organism>
<comment type="caution">
    <text evidence="11">The sequence shown here is derived from an EMBL/GenBank/DDBJ whole genome shotgun (WGS) entry which is preliminary data.</text>
</comment>
<dbReference type="InterPro" id="IPR050793">
    <property type="entry name" value="CMP-NeuNAc_synthase"/>
</dbReference>
<comment type="catalytic activity">
    <reaction evidence="1">
        <text>an N-acylneuraminate + CTP = a CMP-N-acyl-beta-neuraminate + diphosphate</text>
        <dbReference type="Rhea" id="RHEA:11344"/>
        <dbReference type="ChEBI" id="CHEBI:33019"/>
        <dbReference type="ChEBI" id="CHEBI:37563"/>
        <dbReference type="ChEBI" id="CHEBI:60073"/>
        <dbReference type="ChEBI" id="CHEBI:68671"/>
        <dbReference type="EC" id="2.7.7.43"/>
    </reaction>
</comment>
<comment type="subunit">
    <text evidence="6">Homotetramer.</text>
</comment>
<dbReference type="Proteomes" id="UP001501682">
    <property type="component" value="Unassembled WGS sequence"/>
</dbReference>
<keyword evidence="10" id="KW-0460">Magnesium</keyword>
<dbReference type="NCBIfam" id="TIGR01670">
    <property type="entry name" value="KdsC-phosphatas"/>
    <property type="match status" value="1"/>
</dbReference>
<dbReference type="PANTHER" id="PTHR21485:SF3">
    <property type="entry name" value="N-ACYLNEURAMINATE CYTIDYLYLTRANSFERASE"/>
    <property type="match status" value="1"/>
</dbReference>
<evidence type="ECO:0000256" key="6">
    <source>
        <dbReference type="ARBA" id="ARBA00011881"/>
    </source>
</evidence>
<dbReference type="Pfam" id="PF08282">
    <property type="entry name" value="Hydrolase_3"/>
    <property type="match status" value="1"/>
</dbReference>
<dbReference type="Gene3D" id="3.90.550.10">
    <property type="entry name" value="Spore Coat Polysaccharide Biosynthesis Protein SpsA, Chain A"/>
    <property type="match status" value="1"/>
</dbReference>
<evidence type="ECO:0000256" key="3">
    <source>
        <dbReference type="ARBA" id="ARBA00005141"/>
    </source>
</evidence>
<dbReference type="EMBL" id="BAABCB010000020">
    <property type="protein sequence ID" value="GAA4244661.1"/>
    <property type="molecule type" value="Genomic_DNA"/>
</dbReference>
<gene>
    <name evidence="11" type="ORF">GCM10022292_24200</name>
</gene>
<evidence type="ECO:0000313" key="11">
    <source>
        <dbReference type="EMBL" id="GAA4244661.1"/>
    </source>
</evidence>
<accession>A0ABP8CXQ1</accession>
<dbReference type="PANTHER" id="PTHR21485">
    <property type="entry name" value="HAD SUPERFAMILY MEMBERS CMAS AND KDSC"/>
    <property type="match status" value="1"/>
</dbReference>
<dbReference type="EC" id="2.7.7.43" evidence="7"/>
<comment type="pathway">
    <text evidence="3">Amino-sugar metabolism; N-acetylneuraminate metabolism.</text>
</comment>